<dbReference type="EMBL" id="SNYR01000001">
    <property type="protein sequence ID" value="TDQ66928.1"/>
    <property type="molecule type" value="Genomic_DNA"/>
</dbReference>
<proteinExistence type="predicted"/>
<dbReference type="AlphaFoldDB" id="A0A4V3DBK8"/>
<feature type="transmembrane region" description="Helical" evidence="1">
    <location>
        <begin position="64"/>
        <end position="85"/>
    </location>
</feature>
<protein>
    <recommendedName>
        <fullName evidence="4">DNA methyltransferase</fullName>
    </recommendedName>
</protein>
<name>A0A4V3DBK8_9HYPH</name>
<sequence length="91" mass="8331">MEALLPIIIQLVAGGVGGNGIAQALKQVNLGPIGNTIAGAIGGVGGTALAGAVPGLDALAGMGLAGDGIAGLVGGGVLTAIAGFVKNKMAS</sequence>
<gene>
    <name evidence="2" type="ORF">ATL17_0934</name>
</gene>
<dbReference type="Proteomes" id="UP000295391">
    <property type="component" value="Unassembled WGS sequence"/>
</dbReference>
<dbReference type="RefSeq" id="WP_133571584.1">
    <property type="nucleotide sequence ID" value="NZ_SNYR01000001.1"/>
</dbReference>
<dbReference type="OrthoDB" id="7951379at2"/>
<evidence type="ECO:0000313" key="3">
    <source>
        <dbReference type="Proteomes" id="UP000295391"/>
    </source>
</evidence>
<evidence type="ECO:0000313" key="2">
    <source>
        <dbReference type="EMBL" id="TDQ66928.1"/>
    </source>
</evidence>
<evidence type="ECO:0008006" key="4">
    <source>
        <dbReference type="Google" id="ProtNLM"/>
    </source>
</evidence>
<keyword evidence="1" id="KW-0812">Transmembrane</keyword>
<keyword evidence="3" id="KW-1185">Reference proteome</keyword>
<keyword evidence="1" id="KW-1133">Transmembrane helix</keyword>
<evidence type="ECO:0000256" key="1">
    <source>
        <dbReference type="SAM" id="Phobius"/>
    </source>
</evidence>
<organism evidence="2 3">
    <name type="scientific">Maritalea mobilis</name>
    <dbReference type="NCBI Taxonomy" id="483324"/>
    <lineage>
        <taxon>Bacteria</taxon>
        <taxon>Pseudomonadati</taxon>
        <taxon>Pseudomonadota</taxon>
        <taxon>Alphaproteobacteria</taxon>
        <taxon>Hyphomicrobiales</taxon>
        <taxon>Devosiaceae</taxon>
        <taxon>Maritalea</taxon>
    </lineage>
</organism>
<keyword evidence="1" id="KW-0472">Membrane</keyword>
<reference evidence="2 3" key="1">
    <citation type="submission" date="2019-03" db="EMBL/GenBank/DDBJ databases">
        <title>Genomic Encyclopedia of Type Strains, Phase III (KMG-III): the genomes of soil and plant-associated and newly described type strains.</title>
        <authorList>
            <person name="Whitman W."/>
        </authorList>
    </citation>
    <scope>NUCLEOTIDE SEQUENCE [LARGE SCALE GENOMIC DNA]</scope>
    <source>
        <strain evidence="2 3">CGMCC 1.7002</strain>
    </source>
</reference>
<accession>A0A4V3DBK8</accession>
<comment type="caution">
    <text evidence="2">The sequence shown here is derived from an EMBL/GenBank/DDBJ whole genome shotgun (WGS) entry which is preliminary data.</text>
</comment>